<keyword evidence="4 6" id="KW-1133">Transmembrane helix</keyword>
<evidence type="ECO:0000256" key="6">
    <source>
        <dbReference type="SAM" id="Phobius"/>
    </source>
</evidence>
<dbReference type="Gene3D" id="1.10.4160.10">
    <property type="entry name" value="Hydantoin permease"/>
    <property type="match status" value="1"/>
</dbReference>
<dbReference type="RefSeq" id="WP_338201162.1">
    <property type="nucleotide sequence ID" value="NZ_JAEKNR010000101.1"/>
</dbReference>
<keyword evidence="5 6" id="KW-0472">Membrane</keyword>
<dbReference type="GO" id="GO:0016020">
    <property type="term" value="C:membrane"/>
    <property type="evidence" value="ECO:0007669"/>
    <property type="project" value="UniProtKB-SubCell"/>
</dbReference>
<accession>A0A934JYM6</accession>
<dbReference type="NCBIfam" id="TIGR00800">
    <property type="entry name" value="ncs1"/>
    <property type="match status" value="1"/>
</dbReference>
<feature type="transmembrane region" description="Helical" evidence="6">
    <location>
        <begin position="442"/>
        <end position="462"/>
    </location>
</feature>
<feature type="transmembrane region" description="Helical" evidence="6">
    <location>
        <begin position="81"/>
        <end position="98"/>
    </location>
</feature>
<evidence type="ECO:0000256" key="3">
    <source>
        <dbReference type="ARBA" id="ARBA00022692"/>
    </source>
</evidence>
<feature type="transmembrane region" description="Helical" evidence="6">
    <location>
        <begin position="282"/>
        <end position="306"/>
    </location>
</feature>
<comment type="subcellular location">
    <subcellularLocation>
        <location evidence="1">Membrane</location>
        <topology evidence="1">Multi-pass membrane protein</topology>
    </subcellularLocation>
</comment>
<dbReference type="CDD" id="cd11485">
    <property type="entry name" value="SLC-NCS1sbd_YbbW-like"/>
    <property type="match status" value="1"/>
</dbReference>
<dbReference type="Pfam" id="PF02133">
    <property type="entry name" value="Transp_cyt_pur"/>
    <property type="match status" value="1"/>
</dbReference>
<feature type="transmembrane region" description="Helical" evidence="6">
    <location>
        <begin position="147"/>
        <end position="166"/>
    </location>
</feature>
<feature type="transmembrane region" description="Helical" evidence="6">
    <location>
        <begin position="482"/>
        <end position="502"/>
    </location>
</feature>
<feature type="transmembrane region" description="Helical" evidence="6">
    <location>
        <begin position="52"/>
        <end position="74"/>
    </location>
</feature>
<evidence type="ECO:0000256" key="2">
    <source>
        <dbReference type="ARBA" id="ARBA00008974"/>
    </source>
</evidence>
<dbReference type="InterPro" id="IPR045225">
    <property type="entry name" value="Uracil/uridine/allantoin_perm"/>
</dbReference>
<evidence type="ECO:0000256" key="1">
    <source>
        <dbReference type="ARBA" id="ARBA00004141"/>
    </source>
</evidence>
<keyword evidence="3 6" id="KW-0812">Transmembrane</keyword>
<keyword evidence="8" id="KW-1185">Reference proteome</keyword>
<dbReference type="InterPro" id="IPR001248">
    <property type="entry name" value="Pur-cyt_permease"/>
</dbReference>
<feature type="transmembrane region" description="Helical" evidence="6">
    <location>
        <begin position="202"/>
        <end position="220"/>
    </location>
</feature>
<dbReference type="PANTHER" id="PTHR30618:SF0">
    <property type="entry name" value="PURINE-URACIL PERMEASE NCS1"/>
    <property type="match status" value="1"/>
</dbReference>
<evidence type="ECO:0000313" key="8">
    <source>
        <dbReference type="Proteomes" id="UP000612893"/>
    </source>
</evidence>
<gene>
    <name evidence="7" type="ORF">JF922_09400</name>
</gene>
<feature type="transmembrane region" description="Helical" evidence="6">
    <location>
        <begin position="240"/>
        <end position="261"/>
    </location>
</feature>
<dbReference type="AlphaFoldDB" id="A0A934JYM6"/>
<evidence type="ECO:0000256" key="4">
    <source>
        <dbReference type="ARBA" id="ARBA00022989"/>
    </source>
</evidence>
<protein>
    <submittedName>
        <fullName evidence="7">NCS1 family nucleobase:cation symporter-1</fullName>
    </submittedName>
</protein>
<sequence length="517" mass="56333">MGSVSVPAREVVYPDGRHELRDVGDLSESPLWNEDLAPVPIQKRTWTTYNYAALWIGMAHNIPTYLLASSLIALGMAWYQAVITIALGNLIVLVPMLLNSHGGTKYGIPFPVLARGPFGVFGANVPALLRAFIACGWFGIQSWIGGGALYTLAGALLGTAWIKAAPLFGTPWTQWLSFAVFWVIQMAIILRGMEMVRRFENWAAPFVLVVGVFLLVWMVYAAHGFGPILSQGGKVGWGAAFWPLFFPSLMGMIAFWSTLSLNMPDFTRFGASQRQQILGQVLGLPTTMTFFPLLAVLITSATVTVYGRPIWDPVELTGKFTNPLVVVLALFTLAVATLSVNIAANTVAPSYDFSNAIPKLISFRVGSLITGILGVLIQPWRLIADPHIYVFTWLGFYGGLLGSVAGVLIADYWLLRRTSLKLVDLYRPEGFYRYTGGLNPRAVISIVVGALLSVGGAYSAPAGSGPFPVSGLIGWFKPLYDYSWVVGLVAAFLLYYILMTVFPAQREARERATATAT</sequence>
<proteinExistence type="inferred from homology"/>
<reference evidence="7" key="1">
    <citation type="submission" date="2020-10" db="EMBL/GenBank/DDBJ databases">
        <title>Ca. Dormibacterota MAGs.</title>
        <authorList>
            <person name="Montgomery K."/>
        </authorList>
    </citation>
    <scope>NUCLEOTIDE SEQUENCE [LARGE SCALE GENOMIC DNA]</scope>
    <source>
        <strain evidence="7">SC8812_S17_10</strain>
    </source>
</reference>
<dbReference type="PANTHER" id="PTHR30618">
    <property type="entry name" value="NCS1 FAMILY PURINE/PYRIMIDINE TRANSPORTER"/>
    <property type="match status" value="1"/>
</dbReference>
<dbReference type="InterPro" id="IPR012681">
    <property type="entry name" value="NCS1"/>
</dbReference>
<comment type="similarity">
    <text evidence="2">Belongs to the purine-cytosine permease (2.A.39) family.</text>
</comment>
<comment type="caution">
    <text evidence="7">The sequence shown here is derived from an EMBL/GenBank/DDBJ whole genome shotgun (WGS) entry which is preliminary data.</text>
</comment>
<feature type="transmembrane region" description="Helical" evidence="6">
    <location>
        <begin position="172"/>
        <end position="190"/>
    </location>
</feature>
<evidence type="ECO:0000313" key="7">
    <source>
        <dbReference type="EMBL" id="MBJ7598286.1"/>
    </source>
</evidence>
<dbReference type="EMBL" id="JAEKNR010000101">
    <property type="protein sequence ID" value="MBJ7598286.1"/>
    <property type="molecule type" value="Genomic_DNA"/>
</dbReference>
<name>A0A934JYM6_9BACT</name>
<organism evidence="7 8">
    <name type="scientific">Candidatus Nephthysia bennettiae</name>
    <dbReference type="NCBI Taxonomy" id="3127016"/>
    <lineage>
        <taxon>Bacteria</taxon>
        <taxon>Bacillati</taxon>
        <taxon>Candidatus Dormiibacterota</taxon>
        <taxon>Candidatus Dormibacteria</taxon>
        <taxon>Candidatus Dormibacterales</taxon>
        <taxon>Candidatus Dormibacteraceae</taxon>
        <taxon>Candidatus Nephthysia</taxon>
    </lineage>
</organism>
<evidence type="ECO:0000256" key="5">
    <source>
        <dbReference type="ARBA" id="ARBA00023136"/>
    </source>
</evidence>
<feature type="transmembrane region" description="Helical" evidence="6">
    <location>
        <begin position="388"/>
        <end position="415"/>
    </location>
</feature>
<dbReference type="Proteomes" id="UP000612893">
    <property type="component" value="Unassembled WGS sequence"/>
</dbReference>
<feature type="transmembrane region" description="Helical" evidence="6">
    <location>
        <begin position="360"/>
        <end position="382"/>
    </location>
</feature>
<feature type="transmembrane region" description="Helical" evidence="6">
    <location>
        <begin position="326"/>
        <end position="348"/>
    </location>
</feature>